<dbReference type="RefSeq" id="WP_095071626.1">
    <property type="nucleotide sequence ID" value="NZ_LT899436.1"/>
</dbReference>
<organism evidence="13 14">
    <name type="scientific">Tenacibaculum jejuense</name>
    <dbReference type="NCBI Taxonomy" id="584609"/>
    <lineage>
        <taxon>Bacteria</taxon>
        <taxon>Pseudomonadati</taxon>
        <taxon>Bacteroidota</taxon>
        <taxon>Flavobacteriia</taxon>
        <taxon>Flavobacteriales</taxon>
        <taxon>Flavobacteriaceae</taxon>
        <taxon>Tenacibaculum</taxon>
    </lineage>
</organism>
<dbReference type="PANTHER" id="PTHR17490:SF16">
    <property type="entry name" value="THREONYLCARBAMOYL-AMP SYNTHASE"/>
    <property type="match status" value="1"/>
</dbReference>
<dbReference type="Gene3D" id="3.90.870.10">
    <property type="entry name" value="DHBP synthase"/>
    <property type="match status" value="1"/>
</dbReference>
<dbReference type="GO" id="GO:0006450">
    <property type="term" value="P:regulation of translational fidelity"/>
    <property type="evidence" value="ECO:0007669"/>
    <property type="project" value="TreeGrafter"/>
</dbReference>
<dbReference type="PROSITE" id="PS51163">
    <property type="entry name" value="YRDC"/>
    <property type="match status" value="1"/>
</dbReference>
<accession>A0A238U991</accession>
<dbReference type="KEGG" id="tje:TJEJU_1969"/>
<keyword evidence="4" id="KW-0963">Cytoplasm</keyword>
<dbReference type="GO" id="GO:0005524">
    <property type="term" value="F:ATP binding"/>
    <property type="evidence" value="ECO:0007669"/>
    <property type="project" value="UniProtKB-KW"/>
</dbReference>
<evidence type="ECO:0000256" key="7">
    <source>
        <dbReference type="ARBA" id="ARBA00022695"/>
    </source>
</evidence>
<protein>
    <recommendedName>
        <fullName evidence="10">L-threonylcarbamoyladenylate synthase</fullName>
        <ecNumber evidence="3">2.7.7.87</ecNumber>
    </recommendedName>
    <alternativeName>
        <fullName evidence="10">L-threonylcarbamoyladenylate synthase</fullName>
    </alternativeName>
</protein>
<dbReference type="Proteomes" id="UP000215214">
    <property type="component" value="Chromosome TJEJU"/>
</dbReference>
<evidence type="ECO:0000256" key="8">
    <source>
        <dbReference type="ARBA" id="ARBA00022741"/>
    </source>
</evidence>
<evidence type="ECO:0000256" key="5">
    <source>
        <dbReference type="ARBA" id="ARBA00022679"/>
    </source>
</evidence>
<dbReference type="AlphaFoldDB" id="A0A238U991"/>
<comment type="subcellular location">
    <subcellularLocation>
        <location evidence="1">Cytoplasm</location>
    </subcellularLocation>
</comment>
<evidence type="ECO:0000256" key="6">
    <source>
        <dbReference type="ARBA" id="ARBA00022694"/>
    </source>
</evidence>
<evidence type="ECO:0000256" key="9">
    <source>
        <dbReference type="ARBA" id="ARBA00022840"/>
    </source>
</evidence>
<evidence type="ECO:0000256" key="1">
    <source>
        <dbReference type="ARBA" id="ARBA00004496"/>
    </source>
</evidence>
<keyword evidence="9" id="KW-0067">ATP-binding</keyword>
<dbReference type="GO" id="GO:0005737">
    <property type="term" value="C:cytoplasm"/>
    <property type="evidence" value="ECO:0007669"/>
    <property type="project" value="UniProtKB-SubCell"/>
</dbReference>
<evidence type="ECO:0000256" key="11">
    <source>
        <dbReference type="ARBA" id="ARBA00048366"/>
    </source>
</evidence>
<dbReference type="Pfam" id="PF01300">
    <property type="entry name" value="Sua5_yciO_yrdC"/>
    <property type="match status" value="1"/>
</dbReference>
<dbReference type="InterPro" id="IPR050156">
    <property type="entry name" value="TC-AMP_synthase_SUA5"/>
</dbReference>
<dbReference type="InterPro" id="IPR006070">
    <property type="entry name" value="Sua5-like_dom"/>
</dbReference>
<dbReference type="OrthoDB" id="9814580at2"/>
<evidence type="ECO:0000313" key="14">
    <source>
        <dbReference type="Proteomes" id="UP000215214"/>
    </source>
</evidence>
<reference evidence="13 14" key="1">
    <citation type="submission" date="2017-07" db="EMBL/GenBank/DDBJ databases">
        <authorList>
            <person name="Sun Z.S."/>
            <person name="Albrecht U."/>
            <person name="Echele G."/>
            <person name="Lee C.C."/>
        </authorList>
    </citation>
    <scope>NUCLEOTIDE SEQUENCE [LARGE SCALE GENOMIC DNA]</scope>
    <source>
        <strain evidence="14">type strain: KCTC 22618</strain>
    </source>
</reference>
<keyword evidence="7" id="KW-0548">Nucleotidyltransferase</keyword>
<keyword evidence="14" id="KW-1185">Reference proteome</keyword>
<dbReference type="GO" id="GO:0000049">
    <property type="term" value="F:tRNA binding"/>
    <property type="evidence" value="ECO:0007669"/>
    <property type="project" value="TreeGrafter"/>
</dbReference>
<dbReference type="EMBL" id="LT899436">
    <property type="protein sequence ID" value="SNR15672.1"/>
    <property type="molecule type" value="Genomic_DNA"/>
</dbReference>
<sequence>MIIKEVVNELIKGKTILYPTDTVWGLGCDATNVEAVQEIYKIKNREESKSLIVLVSSFEMLEQYVTVPHVAKEILEKAVKPTTIIYQNPKGIAKNIINKEDNTLAIRIAQDEFCKELIDTFAKPIVSTSANVSGNPTPKSFSEIEQSILDDVDYIVNLHQNKVSEKSSTILKLEGEKVIVIRE</sequence>
<keyword evidence="5" id="KW-0808">Transferase</keyword>
<dbReference type="InterPro" id="IPR017945">
    <property type="entry name" value="DHBP_synth_RibB-like_a/b_dom"/>
</dbReference>
<evidence type="ECO:0000259" key="12">
    <source>
        <dbReference type="PROSITE" id="PS51163"/>
    </source>
</evidence>
<comment type="similarity">
    <text evidence="2">Belongs to the SUA5 family.</text>
</comment>
<dbReference type="GO" id="GO:0061710">
    <property type="term" value="F:L-threonylcarbamoyladenylate synthase"/>
    <property type="evidence" value="ECO:0007669"/>
    <property type="project" value="UniProtKB-EC"/>
</dbReference>
<comment type="catalytic activity">
    <reaction evidence="11">
        <text>L-threonine + hydrogencarbonate + ATP = L-threonylcarbamoyladenylate + diphosphate + H2O</text>
        <dbReference type="Rhea" id="RHEA:36407"/>
        <dbReference type="ChEBI" id="CHEBI:15377"/>
        <dbReference type="ChEBI" id="CHEBI:17544"/>
        <dbReference type="ChEBI" id="CHEBI:30616"/>
        <dbReference type="ChEBI" id="CHEBI:33019"/>
        <dbReference type="ChEBI" id="CHEBI:57926"/>
        <dbReference type="ChEBI" id="CHEBI:73682"/>
        <dbReference type="EC" id="2.7.7.87"/>
    </reaction>
</comment>
<dbReference type="GO" id="GO:0008033">
    <property type="term" value="P:tRNA processing"/>
    <property type="evidence" value="ECO:0007669"/>
    <property type="project" value="UniProtKB-KW"/>
</dbReference>
<evidence type="ECO:0000313" key="13">
    <source>
        <dbReference type="EMBL" id="SNR15672.1"/>
    </source>
</evidence>
<dbReference type="PANTHER" id="PTHR17490">
    <property type="entry name" value="SUA5"/>
    <property type="match status" value="1"/>
</dbReference>
<keyword evidence="8" id="KW-0547">Nucleotide-binding</keyword>
<proteinExistence type="inferred from homology"/>
<dbReference type="SUPFAM" id="SSF55821">
    <property type="entry name" value="YrdC/RibB"/>
    <property type="match status" value="1"/>
</dbReference>
<keyword evidence="6" id="KW-0819">tRNA processing</keyword>
<evidence type="ECO:0000256" key="3">
    <source>
        <dbReference type="ARBA" id="ARBA00012584"/>
    </source>
</evidence>
<gene>
    <name evidence="13" type="ORF">TJEJU_1969</name>
</gene>
<feature type="domain" description="YrdC-like" evidence="12">
    <location>
        <begin position="1"/>
        <end position="183"/>
    </location>
</feature>
<evidence type="ECO:0000256" key="10">
    <source>
        <dbReference type="ARBA" id="ARBA00029774"/>
    </source>
</evidence>
<dbReference type="EC" id="2.7.7.87" evidence="3"/>
<evidence type="ECO:0000256" key="2">
    <source>
        <dbReference type="ARBA" id="ARBA00007663"/>
    </source>
</evidence>
<dbReference type="NCBIfam" id="TIGR00057">
    <property type="entry name" value="L-threonylcarbamoyladenylate synthase"/>
    <property type="match status" value="1"/>
</dbReference>
<name>A0A238U991_9FLAO</name>
<dbReference type="GO" id="GO:0003725">
    <property type="term" value="F:double-stranded RNA binding"/>
    <property type="evidence" value="ECO:0007669"/>
    <property type="project" value="InterPro"/>
</dbReference>
<evidence type="ECO:0000256" key="4">
    <source>
        <dbReference type="ARBA" id="ARBA00022490"/>
    </source>
</evidence>